<proteinExistence type="predicted"/>
<name>A0A7R9FGG0_9NEOP</name>
<dbReference type="EMBL" id="OE000272">
    <property type="protein sequence ID" value="CAD7453176.1"/>
    <property type="molecule type" value="Genomic_DNA"/>
</dbReference>
<evidence type="ECO:0000313" key="2">
    <source>
        <dbReference type="EMBL" id="CAD7453176.1"/>
    </source>
</evidence>
<gene>
    <name evidence="2" type="ORF">TTEB3V08_LOCUS1326</name>
</gene>
<protein>
    <submittedName>
        <fullName evidence="2">Uncharacterized protein</fullName>
    </submittedName>
</protein>
<organism evidence="2">
    <name type="scientific">Timema tahoe</name>
    <dbReference type="NCBI Taxonomy" id="61484"/>
    <lineage>
        <taxon>Eukaryota</taxon>
        <taxon>Metazoa</taxon>
        <taxon>Ecdysozoa</taxon>
        <taxon>Arthropoda</taxon>
        <taxon>Hexapoda</taxon>
        <taxon>Insecta</taxon>
        <taxon>Pterygota</taxon>
        <taxon>Neoptera</taxon>
        <taxon>Polyneoptera</taxon>
        <taxon>Phasmatodea</taxon>
        <taxon>Timematodea</taxon>
        <taxon>Timematoidea</taxon>
        <taxon>Timematidae</taxon>
        <taxon>Timema</taxon>
    </lineage>
</organism>
<sequence length="461" mass="50451">MRTKNSRSKYITLPCKSYSRPLLVDRTSCSWMCGHKTSSLVLLMDCIGSADVTVRSLDQEGMLRQPNATRLVVLTALRTLLVLLPSCWLLRRQFLDATSWCKHRASRANHSSTPPPGASIGRLILIVPRRHLLFLNATSWCKHRASHPDISLTPPPGVSIGRLIPTVLLTSSYFFFARDDDQGGPGPGSRTAPAPANERRAFRRQLSDKAKELGSEPVSLVSRSNSYGRVRRVVAVITDGDRTSRDEDFPADSNRDPGHRCFSGLGPTLPARARTVAILEQSERIYGNTCQIQSLISRSYRGRIRSRGPWFHPVCDRVVRETDYKSRENPGSILSVTEWSGRLTTGLEGPGSILETDYRSRENPGSILSVTEWSGRLTTGLEGPGSILSVTEWSGRLTTGLENPGSILSVTEWSGRLTTGLEDPGSILSVTEWSGRLTTGLEDPGSNLSGSLNSAAVLPSS</sequence>
<accession>A0A7R9FGG0</accession>
<reference evidence="2" key="1">
    <citation type="submission" date="2020-11" db="EMBL/GenBank/DDBJ databases">
        <authorList>
            <person name="Tran Van P."/>
        </authorList>
    </citation>
    <scope>NUCLEOTIDE SEQUENCE</scope>
</reference>
<evidence type="ECO:0000256" key="1">
    <source>
        <dbReference type="SAM" id="MobiDB-lite"/>
    </source>
</evidence>
<dbReference type="AlphaFoldDB" id="A0A7R9FGG0"/>
<feature type="compositionally biased region" description="Polar residues" evidence="1">
    <location>
        <begin position="446"/>
        <end position="461"/>
    </location>
</feature>
<feature type="region of interest" description="Disordered" evidence="1">
    <location>
        <begin position="440"/>
        <end position="461"/>
    </location>
</feature>
<feature type="compositionally biased region" description="Basic and acidic residues" evidence="1">
    <location>
        <begin position="242"/>
        <end position="259"/>
    </location>
</feature>
<feature type="region of interest" description="Disordered" evidence="1">
    <location>
        <begin position="242"/>
        <end position="266"/>
    </location>
</feature>
<feature type="region of interest" description="Disordered" evidence="1">
    <location>
        <begin position="179"/>
        <end position="199"/>
    </location>
</feature>